<dbReference type="Gramene" id="Pp3c9_24380V3.2">
    <property type="protein sequence ID" value="Pp3c9_24380V3.2"/>
    <property type="gene ID" value="Pp3c9_24380"/>
</dbReference>
<dbReference type="InterPro" id="IPR011767">
    <property type="entry name" value="GLR_AS"/>
</dbReference>
<evidence type="ECO:0000256" key="7">
    <source>
        <dbReference type="SAM" id="MobiDB-lite"/>
    </source>
</evidence>
<name>A0A7I4EKJ1_PHYPA</name>
<evidence type="ECO:0000313" key="10">
    <source>
        <dbReference type="Proteomes" id="UP000006727"/>
    </source>
</evidence>
<dbReference type="SUPFAM" id="SSF52833">
    <property type="entry name" value="Thioredoxin-like"/>
    <property type="match status" value="1"/>
</dbReference>
<dbReference type="FunCoup" id="A0A7I4EKJ1">
    <property type="interactions" value="1518"/>
</dbReference>
<dbReference type="PROSITE" id="PS51354">
    <property type="entry name" value="GLUTAREDOXIN_2"/>
    <property type="match status" value="1"/>
</dbReference>
<dbReference type="PANTHER" id="PTHR45694">
    <property type="entry name" value="GLUTAREDOXIN 2"/>
    <property type="match status" value="1"/>
</dbReference>
<dbReference type="CDD" id="cd03419">
    <property type="entry name" value="GRX_GRXh_1_2_like"/>
    <property type="match status" value="1"/>
</dbReference>
<dbReference type="Proteomes" id="UP000006727">
    <property type="component" value="Chromosome 9"/>
</dbReference>
<evidence type="ECO:0000256" key="4">
    <source>
        <dbReference type="ARBA" id="ARBA00022982"/>
    </source>
</evidence>
<dbReference type="NCBIfam" id="TIGR02180">
    <property type="entry name" value="GRX_euk"/>
    <property type="match status" value="1"/>
</dbReference>
<accession>A0A7I4EKJ1</accession>
<dbReference type="FunFam" id="3.40.30.10:FF:000093">
    <property type="entry name" value="Glutaredoxin 2"/>
    <property type="match status" value="1"/>
</dbReference>
<keyword evidence="5" id="KW-1015">Disulfide bond</keyword>
<dbReference type="InterPro" id="IPR002109">
    <property type="entry name" value="Glutaredoxin"/>
</dbReference>
<dbReference type="GO" id="GO:0034599">
    <property type="term" value="P:cellular response to oxidative stress"/>
    <property type="evidence" value="ECO:0000318"/>
    <property type="project" value="GO_Central"/>
</dbReference>
<sequence>MAPVMSSSRTMRARNHAYVHTDSKATERERDEGDEDCVDDEEAPVGYKTRLLDAPVYHNPPLAQFRDRFSLRIAEALSIFWECLFAISELYVVLDATGGQASTMAVAKAQALISQNAVVVFSKSYCPFCLRVKSLLKSIGAEMKVVELDEESDGSDIQAALAKLSGQRTVPNVFIGGQHIGGRDDTTAMHKKGQLLPLLNGAGALKPVTA</sequence>
<evidence type="ECO:0000259" key="8">
    <source>
        <dbReference type="Pfam" id="PF00462"/>
    </source>
</evidence>
<dbReference type="GO" id="GO:0015038">
    <property type="term" value="F:glutathione disulfide oxidoreductase activity"/>
    <property type="evidence" value="ECO:0000318"/>
    <property type="project" value="GO_Central"/>
</dbReference>
<dbReference type="Gene3D" id="3.40.30.10">
    <property type="entry name" value="Glutaredoxin"/>
    <property type="match status" value="1"/>
</dbReference>
<reference evidence="9 10" key="1">
    <citation type="journal article" date="2008" name="Science">
        <title>The Physcomitrella genome reveals evolutionary insights into the conquest of land by plants.</title>
        <authorList>
            <person name="Rensing S."/>
            <person name="Lang D."/>
            <person name="Zimmer A."/>
            <person name="Terry A."/>
            <person name="Salamov A."/>
            <person name="Shapiro H."/>
            <person name="Nishiyama T."/>
            <person name="Perroud P.-F."/>
            <person name="Lindquist E."/>
            <person name="Kamisugi Y."/>
            <person name="Tanahashi T."/>
            <person name="Sakakibara K."/>
            <person name="Fujita T."/>
            <person name="Oishi K."/>
            <person name="Shin-I T."/>
            <person name="Kuroki Y."/>
            <person name="Toyoda A."/>
            <person name="Suzuki Y."/>
            <person name="Hashimoto A."/>
            <person name="Yamaguchi K."/>
            <person name="Sugano A."/>
            <person name="Kohara Y."/>
            <person name="Fujiyama A."/>
            <person name="Anterola A."/>
            <person name="Aoki S."/>
            <person name="Ashton N."/>
            <person name="Barbazuk W.B."/>
            <person name="Barker E."/>
            <person name="Bennetzen J."/>
            <person name="Bezanilla M."/>
            <person name="Blankenship R."/>
            <person name="Cho S.H."/>
            <person name="Dutcher S."/>
            <person name="Estelle M."/>
            <person name="Fawcett J.A."/>
            <person name="Gundlach H."/>
            <person name="Hanada K."/>
            <person name="Heyl A."/>
            <person name="Hicks K.A."/>
            <person name="Hugh J."/>
            <person name="Lohr M."/>
            <person name="Mayer K."/>
            <person name="Melkozernov A."/>
            <person name="Murata T."/>
            <person name="Nelson D."/>
            <person name="Pils B."/>
            <person name="Prigge M."/>
            <person name="Reiss B."/>
            <person name="Renner T."/>
            <person name="Rombauts S."/>
            <person name="Rushton P."/>
            <person name="Sanderfoot A."/>
            <person name="Schween G."/>
            <person name="Shiu S.-H."/>
            <person name="Stueber K."/>
            <person name="Theodoulou F.L."/>
            <person name="Tu H."/>
            <person name="Van de Peer Y."/>
            <person name="Verrier P.J."/>
            <person name="Waters E."/>
            <person name="Wood A."/>
            <person name="Yang L."/>
            <person name="Cove D."/>
            <person name="Cuming A."/>
            <person name="Hasebe M."/>
            <person name="Lucas S."/>
            <person name="Mishler D.B."/>
            <person name="Reski R."/>
            <person name="Grigoriev I."/>
            <person name="Quatrano R.S."/>
            <person name="Boore J.L."/>
        </authorList>
    </citation>
    <scope>NUCLEOTIDE SEQUENCE [LARGE SCALE GENOMIC DNA]</scope>
    <source>
        <strain evidence="9 10">cv. Gransden 2004</strain>
    </source>
</reference>
<dbReference type="GO" id="GO:0005737">
    <property type="term" value="C:cytoplasm"/>
    <property type="evidence" value="ECO:0000318"/>
    <property type="project" value="GO_Central"/>
</dbReference>
<feature type="compositionally biased region" description="Polar residues" evidence="7">
    <location>
        <begin position="1"/>
        <end position="10"/>
    </location>
</feature>
<reference evidence="9" key="3">
    <citation type="submission" date="2020-12" db="UniProtKB">
        <authorList>
            <consortium name="EnsemblPlants"/>
        </authorList>
    </citation>
    <scope>IDENTIFICATION</scope>
</reference>
<keyword evidence="10" id="KW-1185">Reference proteome</keyword>
<evidence type="ECO:0000256" key="1">
    <source>
        <dbReference type="ARBA" id="ARBA00002549"/>
    </source>
</evidence>
<dbReference type="EMBL" id="ABEU02000009">
    <property type="status" value="NOT_ANNOTATED_CDS"/>
    <property type="molecule type" value="Genomic_DNA"/>
</dbReference>
<keyword evidence="4" id="KW-0249">Electron transport</keyword>
<proteinExistence type="inferred from homology"/>
<dbReference type="AlphaFoldDB" id="A0A7I4EKJ1"/>
<feature type="domain" description="Glutaredoxin" evidence="8">
    <location>
        <begin position="118"/>
        <end position="180"/>
    </location>
</feature>
<evidence type="ECO:0000313" key="9">
    <source>
        <dbReference type="EnsemblPlants" id="Pp3c9_24380V3.2"/>
    </source>
</evidence>
<protein>
    <recommendedName>
        <fullName evidence="8">Glutaredoxin domain-containing protein</fullName>
    </recommendedName>
</protein>
<gene>
    <name evidence="9" type="primary">LOC112287075</name>
</gene>
<dbReference type="EnsemblPlants" id="Pp3c9_24380V3.2">
    <property type="protein sequence ID" value="Pp3c9_24380V3.2"/>
    <property type="gene ID" value="Pp3c9_24380"/>
</dbReference>
<evidence type="ECO:0000256" key="5">
    <source>
        <dbReference type="ARBA" id="ARBA00023157"/>
    </source>
</evidence>
<dbReference type="InterPro" id="IPR036249">
    <property type="entry name" value="Thioredoxin-like_sf"/>
</dbReference>
<keyword evidence="6" id="KW-0676">Redox-active center</keyword>
<dbReference type="InParanoid" id="A0A7I4EKJ1"/>
<dbReference type="PANTHER" id="PTHR45694:SF14">
    <property type="entry name" value="GLUTAREDOXIN-C2"/>
    <property type="match status" value="1"/>
</dbReference>
<dbReference type="InterPro" id="IPR014025">
    <property type="entry name" value="Glutaredoxin_subgr"/>
</dbReference>
<evidence type="ECO:0000256" key="6">
    <source>
        <dbReference type="ARBA" id="ARBA00023284"/>
    </source>
</evidence>
<comment type="function">
    <text evidence="1">Has a glutathione-disulfide oxidoreductase activity in the presence of NADPH and glutathione reductase. Reduces low molecular weight disulfides and proteins.</text>
</comment>
<reference evidence="9 10" key="2">
    <citation type="journal article" date="2018" name="Plant J.">
        <title>The Physcomitrella patens chromosome-scale assembly reveals moss genome structure and evolution.</title>
        <authorList>
            <person name="Lang D."/>
            <person name="Ullrich K.K."/>
            <person name="Murat F."/>
            <person name="Fuchs J."/>
            <person name="Jenkins J."/>
            <person name="Haas F.B."/>
            <person name="Piednoel M."/>
            <person name="Gundlach H."/>
            <person name="Van Bel M."/>
            <person name="Meyberg R."/>
            <person name="Vives C."/>
            <person name="Morata J."/>
            <person name="Symeonidi A."/>
            <person name="Hiss M."/>
            <person name="Muchero W."/>
            <person name="Kamisugi Y."/>
            <person name="Saleh O."/>
            <person name="Blanc G."/>
            <person name="Decker E.L."/>
            <person name="van Gessel N."/>
            <person name="Grimwood J."/>
            <person name="Hayes R.D."/>
            <person name="Graham S.W."/>
            <person name="Gunter L.E."/>
            <person name="McDaniel S.F."/>
            <person name="Hoernstein S.N.W."/>
            <person name="Larsson A."/>
            <person name="Li F.W."/>
            <person name="Perroud P.F."/>
            <person name="Phillips J."/>
            <person name="Ranjan P."/>
            <person name="Rokshar D.S."/>
            <person name="Rothfels C.J."/>
            <person name="Schneider L."/>
            <person name="Shu S."/>
            <person name="Stevenson D.W."/>
            <person name="Thummler F."/>
            <person name="Tillich M."/>
            <person name="Villarreal Aguilar J.C."/>
            <person name="Widiez T."/>
            <person name="Wong G.K."/>
            <person name="Wymore A."/>
            <person name="Zhang Y."/>
            <person name="Zimmer A.D."/>
            <person name="Quatrano R.S."/>
            <person name="Mayer K.F.X."/>
            <person name="Goodstein D."/>
            <person name="Casacuberta J.M."/>
            <person name="Vandepoele K."/>
            <person name="Reski R."/>
            <person name="Cuming A.C."/>
            <person name="Tuskan G.A."/>
            <person name="Maumus F."/>
            <person name="Salse J."/>
            <person name="Schmutz J."/>
            <person name="Rensing S.A."/>
        </authorList>
    </citation>
    <scope>NUCLEOTIDE SEQUENCE [LARGE SCALE GENOMIC DNA]</scope>
    <source>
        <strain evidence="9 10">cv. Gransden 2004</strain>
    </source>
</reference>
<feature type="region of interest" description="Disordered" evidence="7">
    <location>
        <begin position="1"/>
        <end position="40"/>
    </location>
</feature>
<comment type="similarity">
    <text evidence="2">Belongs to the glutaredoxin family. CPYC subfamily.</text>
</comment>
<dbReference type="PRINTS" id="PR00160">
    <property type="entry name" value="GLUTAREDOXIN"/>
</dbReference>
<organism evidence="9 10">
    <name type="scientific">Physcomitrium patens</name>
    <name type="common">Spreading-leaved earth moss</name>
    <name type="synonym">Physcomitrella patens</name>
    <dbReference type="NCBI Taxonomy" id="3218"/>
    <lineage>
        <taxon>Eukaryota</taxon>
        <taxon>Viridiplantae</taxon>
        <taxon>Streptophyta</taxon>
        <taxon>Embryophyta</taxon>
        <taxon>Bryophyta</taxon>
        <taxon>Bryophytina</taxon>
        <taxon>Bryopsida</taxon>
        <taxon>Funariidae</taxon>
        <taxon>Funariales</taxon>
        <taxon>Funariaceae</taxon>
        <taxon>Physcomitrium</taxon>
    </lineage>
</organism>
<dbReference type="Pfam" id="PF00462">
    <property type="entry name" value="Glutaredoxin"/>
    <property type="match status" value="1"/>
</dbReference>
<feature type="compositionally biased region" description="Basic and acidic residues" evidence="7">
    <location>
        <begin position="19"/>
        <end position="31"/>
    </location>
</feature>
<dbReference type="InterPro" id="IPR011899">
    <property type="entry name" value="Glutaredoxin_euk/vir"/>
</dbReference>
<dbReference type="PROSITE" id="PS00195">
    <property type="entry name" value="GLUTAREDOXIN_1"/>
    <property type="match status" value="1"/>
</dbReference>
<keyword evidence="3" id="KW-0813">Transport</keyword>
<evidence type="ECO:0000256" key="3">
    <source>
        <dbReference type="ARBA" id="ARBA00022448"/>
    </source>
</evidence>
<evidence type="ECO:0000256" key="2">
    <source>
        <dbReference type="ARBA" id="ARBA00007190"/>
    </source>
</evidence>